<feature type="transmembrane region" description="Helical" evidence="5">
    <location>
        <begin position="412"/>
        <end position="432"/>
    </location>
</feature>
<evidence type="ECO:0000256" key="1">
    <source>
        <dbReference type="ARBA" id="ARBA00004141"/>
    </source>
</evidence>
<accession>A0A7Y0HAQ0</accession>
<feature type="transmembrane region" description="Helical" evidence="5">
    <location>
        <begin position="96"/>
        <end position="114"/>
    </location>
</feature>
<evidence type="ECO:0000313" key="7">
    <source>
        <dbReference type="EMBL" id="NMM39548.1"/>
    </source>
</evidence>
<dbReference type="Pfam" id="PF04932">
    <property type="entry name" value="Wzy_C"/>
    <property type="match status" value="1"/>
</dbReference>
<protein>
    <submittedName>
        <fullName evidence="7">O-antigen ligase family protein</fullName>
    </submittedName>
</protein>
<keyword evidence="7" id="KW-0436">Ligase</keyword>
<keyword evidence="2 5" id="KW-0812">Transmembrane</keyword>
<evidence type="ECO:0000256" key="5">
    <source>
        <dbReference type="SAM" id="Phobius"/>
    </source>
</evidence>
<feature type="transmembrane region" description="Helical" evidence="5">
    <location>
        <begin position="163"/>
        <end position="186"/>
    </location>
</feature>
<reference evidence="7" key="1">
    <citation type="submission" date="2020-04" db="EMBL/GenBank/DDBJ databases">
        <title>Genome Sequencing for Pseudoaltermonas arctica.</title>
        <authorList>
            <person name="Elkins N.S."/>
        </authorList>
    </citation>
    <scope>NUCLEOTIDE SEQUENCE [LARGE SCALE GENOMIC DNA]</scope>
    <source>
        <strain evidence="7">NEC-BIFX-2020_0012</strain>
    </source>
</reference>
<name>A0A7Y0HAQ0_9GAMM</name>
<keyword evidence="3 5" id="KW-1133">Transmembrane helix</keyword>
<dbReference type="PANTHER" id="PTHR37422:SF13">
    <property type="entry name" value="LIPOPOLYSACCHARIDE BIOSYNTHESIS PROTEIN PA4999-RELATED"/>
    <property type="match status" value="1"/>
</dbReference>
<feature type="transmembrane region" description="Helical" evidence="5">
    <location>
        <begin position="5"/>
        <end position="25"/>
    </location>
</feature>
<evidence type="ECO:0000256" key="3">
    <source>
        <dbReference type="ARBA" id="ARBA00022989"/>
    </source>
</evidence>
<comment type="subcellular location">
    <subcellularLocation>
        <location evidence="1">Membrane</location>
        <topology evidence="1">Multi-pass membrane protein</topology>
    </subcellularLocation>
</comment>
<feature type="transmembrane region" description="Helical" evidence="5">
    <location>
        <begin position="348"/>
        <end position="372"/>
    </location>
</feature>
<dbReference type="InterPro" id="IPR007016">
    <property type="entry name" value="O-antigen_ligase-rel_domated"/>
</dbReference>
<gene>
    <name evidence="7" type="ORF">HHO47_01465</name>
</gene>
<dbReference type="EMBL" id="JABBMT010000001">
    <property type="protein sequence ID" value="NMM39548.1"/>
    <property type="molecule type" value="Genomic_DNA"/>
</dbReference>
<feature type="domain" description="O-antigen ligase-related" evidence="6">
    <location>
        <begin position="221"/>
        <end position="363"/>
    </location>
</feature>
<evidence type="ECO:0000259" key="6">
    <source>
        <dbReference type="Pfam" id="PF04932"/>
    </source>
</evidence>
<dbReference type="GO" id="GO:0016874">
    <property type="term" value="F:ligase activity"/>
    <property type="evidence" value="ECO:0007669"/>
    <property type="project" value="UniProtKB-KW"/>
</dbReference>
<dbReference type="PANTHER" id="PTHR37422">
    <property type="entry name" value="TEICHURONIC ACID BIOSYNTHESIS PROTEIN TUAE"/>
    <property type="match status" value="1"/>
</dbReference>
<feature type="transmembrane region" description="Helical" evidence="5">
    <location>
        <begin position="207"/>
        <end position="231"/>
    </location>
</feature>
<dbReference type="InterPro" id="IPR051533">
    <property type="entry name" value="WaaL-like"/>
</dbReference>
<sequence length="446" mass="50257">MFEFILNRFIFFLICLILFLLPLPLGSYRPWAILAIGILTSFTFIIHLTHSVLNNNQSLFPPRYSWPLFFALSAVVLVCGIQLFSVSIDVFQTKQMLLKSCFLLMLSWLIFNYCNGAERIKKLIYVVIYAGVFQALYASYLNLSPDIVSPLFGYKHTDRAIGTFTYSNFLANYLALCLCLGLGVLISELKRTNNSHQLTLKQTLRAWAEVSLSSKIILRISLIIIIVALILTRSRMGNSAFFIALIIVSLLAMFVYKQKPKAFKLLIVSFFIIDLIIIGAIFDVEKVKQRISETSLQSETRDEVVRDSIPLILNKPILGSGGGTFYTAFPTYQSEPYSGYYDNAHNDYVQFAVELGIPTTALLGLLVLYCLWLCINTMRTRKTALYQGIAFGCATAIVAMMLHSSVDYSLQAGANSMLFIVVLCLAILTNQLPAPKRLKKRRSEYS</sequence>
<evidence type="ECO:0000256" key="4">
    <source>
        <dbReference type="ARBA" id="ARBA00023136"/>
    </source>
</evidence>
<comment type="caution">
    <text evidence="7">The sequence shown here is derived from an EMBL/GenBank/DDBJ whole genome shotgun (WGS) entry which is preliminary data.</text>
</comment>
<dbReference type="AlphaFoldDB" id="A0A7Y0HAQ0"/>
<keyword evidence="4 5" id="KW-0472">Membrane</keyword>
<organism evidence="7 8">
    <name type="scientific">Pseudoalteromonas arctica</name>
    <dbReference type="NCBI Taxonomy" id="394751"/>
    <lineage>
        <taxon>Bacteria</taxon>
        <taxon>Pseudomonadati</taxon>
        <taxon>Pseudomonadota</taxon>
        <taxon>Gammaproteobacteria</taxon>
        <taxon>Alteromonadales</taxon>
        <taxon>Pseudoalteromonadaceae</taxon>
        <taxon>Pseudoalteromonas</taxon>
    </lineage>
</organism>
<proteinExistence type="predicted"/>
<feature type="transmembrane region" description="Helical" evidence="5">
    <location>
        <begin position="263"/>
        <end position="282"/>
    </location>
</feature>
<keyword evidence="8" id="KW-1185">Reference proteome</keyword>
<feature type="transmembrane region" description="Helical" evidence="5">
    <location>
        <begin position="384"/>
        <end position="406"/>
    </location>
</feature>
<evidence type="ECO:0000256" key="2">
    <source>
        <dbReference type="ARBA" id="ARBA00022692"/>
    </source>
</evidence>
<dbReference type="Proteomes" id="UP000570493">
    <property type="component" value="Unassembled WGS sequence"/>
</dbReference>
<feature type="transmembrane region" description="Helical" evidence="5">
    <location>
        <begin position="237"/>
        <end position="256"/>
    </location>
</feature>
<feature type="transmembrane region" description="Helical" evidence="5">
    <location>
        <begin position="123"/>
        <end position="143"/>
    </location>
</feature>
<dbReference type="GO" id="GO:0016020">
    <property type="term" value="C:membrane"/>
    <property type="evidence" value="ECO:0007669"/>
    <property type="project" value="UniProtKB-SubCell"/>
</dbReference>
<feature type="transmembrane region" description="Helical" evidence="5">
    <location>
        <begin position="31"/>
        <end position="53"/>
    </location>
</feature>
<feature type="transmembrane region" description="Helical" evidence="5">
    <location>
        <begin position="65"/>
        <end position="84"/>
    </location>
</feature>
<evidence type="ECO:0000313" key="8">
    <source>
        <dbReference type="Proteomes" id="UP000570493"/>
    </source>
</evidence>